<dbReference type="PANTHER" id="PTHR28128">
    <property type="entry name" value="GOLGI APPARATUS MEMBRANE PROTEIN TVP15"/>
    <property type="match status" value="1"/>
</dbReference>
<evidence type="ECO:0000256" key="1">
    <source>
        <dbReference type="ARBA" id="ARBA00004141"/>
    </source>
</evidence>
<feature type="transmembrane region" description="Helical" evidence="5">
    <location>
        <begin position="108"/>
        <end position="128"/>
    </location>
</feature>
<evidence type="ECO:0000256" key="4">
    <source>
        <dbReference type="ARBA" id="ARBA00023136"/>
    </source>
</evidence>
<evidence type="ECO:0000313" key="6">
    <source>
        <dbReference type="EMBL" id="ESL10636.1"/>
    </source>
</evidence>
<accession>A0A061J982</accession>
<comment type="subcellular location">
    <subcellularLocation>
        <location evidence="1">Membrane</location>
        <topology evidence="1">Multi-pass membrane protein</topology>
    </subcellularLocation>
</comment>
<dbReference type="Proteomes" id="UP000031737">
    <property type="component" value="Unassembled WGS sequence"/>
</dbReference>
<keyword evidence="2 5" id="KW-0812">Transmembrane</keyword>
<keyword evidence="7" id="KW-1185">Reference proteome</keyword>
<keyword evidence="3 5" id="KW-1133">Transmembrane helix</keyword>
<dbReference type="VEuPathDB" id="TriTrypDB:TRSC58_01627"/>
<organism evidence="6 7">
    <name type="scientific">Trypanosoma rangeli SC58</name>
    <dbReference type="NCBI Taxonomy" id="429131"/>
    <lineage>
        <taxon>Eukaryota</taxon>
        <taxon>Discoba</taxon>
        <taxon>Euglenozoa</taxon>
        <taxon>Kinetoplastea</taxon>
        <taxon>Metakinetoplastina</taxon>
        <taxon>Trypanosomatida</taxon>
        <taxon>Trypanosomatidae</taxon>
        <taxon>Trypanosoma</taxon>
        <taxon>Herpetosoma</taxon>
    </lineage>
</organism>
<evidence type="ECO:0000313" key="7">
    <source>
        <dbReference type="Proteomes" id="UP000031737"/>
    </source>
</evidence>
<proteinExistence type="predicted"/>
<dbReference type="PANTHER" id="PTHR28128:SF1">
    <property type="entry name" value="GOLGI APPARATUS MEMBRANE PROTEIN TVP15"/>
    <property type="match status" value="1"/>
</dbReference>
<sequence>MPSVREIVTAKHFSRALQLLGVAGAFGSGSFALFLLMWSPPRELGEVRMHIAFVYVVFFAVVLPAAELGMMQHQHLARFTRFLLSHVGRALVYIFIGGLLLGNHVGGWVVGVYMISLGVLNVLAACVTTNHRTA</sequence>
<dbReference type="GO" id="GO:0016020">
    <property type="term" value="C:membrane"/>
    <property type="evidence" value="ECO:0007669"/>
    <property type="project" value="UniProtKB-SubCell"/>
</dbReference>
<evidence type="ECO:0000256" key="5">
    <source>
        <dbReference type="SAM" id="Phobius"/>
    </source>
</evidence>
<name>A0A061J982_TRYRA</name>
<dbReference type="AlphaFoldDB" id="A0A061J982"/>
<feature type="transmembrane region" description="Helical" evidence="5">
    <location>
        <begin position="50"/>
        <end position="70"/>
    </location>
</feature>
<keyword evidence="4 5" id="KW-0472">Membrane</keyword>
<feature type="transmembrane region" description="Helical" evidence="5">
    <location>
        <begin position="82"/>
        <end position="102"/>
    </location>
</feature>
<evidence type="ECO:0000256" key="2">
    <source>
        <dbReference type="ARBA" id="ARBA00022692"/>
    </source>
</evidence>
<evidence type="ECO:0008006" key="8">
    <source>
        <dbReference type="Google" id="ProtNLM"/>
    </source>
</evidence>
<dbReference type="EMBL" id="AUPL01001627">
    <property type="protein sequence ID" value="ESL10636.1"/>
    <property type="molecule type" value="Genomic_DNA"/>
</dbReference>
<reference evidence="6 7" key="1">
    <citation type="submission" date="2013-07" db="EMBL/GenBank/DDBJ databases">
        <authorList>
            <person name="Stoco P.H."/>
            <person name="Wagner G."/>
            <person name="Gerber A."/>
            <person name="Zaha A."/>
            <person name="Thompson C."/>
            <person name="Bartholomeu D.C."/>
            <person name="Luckemeyer D.D."/>
            <person name="Bahia D."/>
            <person name="Loreto E."/>
            <person name="Prestes E.B."/>
            <person name="Lima F.M."/>
            <person name="Rodrigues-Luiz G."/>
            <person name="Vallejo G.A."/>
            <person name="Filho J.F."/>
            <person name="Monteiro K.M."/>
            <person name="Tyler K.M."/>
            <person name="de Almeida L.G."/>
            <person name="Ortiz M.F."/>
            <person name="Siervo M.A."/>
            <person name="de Moraes M.H."/>
            <person name="Cunha O.L."/>
            <person name="Mendonca-Neto R."/>
            <person name="Silva R."/>
            <person name="Teixeira S.M."/>
            <person name="Murta S.M."/>
            <person name="Sincero T.C."/>
            <person name="Mendes T.A."/>
            <person name="Urmenyi T.P."/>
            <person name="Silva V.G."/>
            <person name="da Rocha W.D."/>
            <person name="Andersson B."/>
            <person name="Romanha A.J."/>
            <person name="Steindel M."/>
            <person name="de Vasconcelos A.T."/>
            <person name="Grisard E.C."/>
        </authorList>
    </citation>
    <scope>NUCLEOTIDE SEQUENCE [LARGE SCALE GENOMIC DNA]</scope>
    <source>
        <strain evidence="6 7">SC58</strain>
    </source>
</reference>
<feature type="transmembrane region" description="Helical" evidence="5">
    <location>
        <begin position="16"/>
        <end position="38"/>
    </location>
</feature>
<protein>
    <recommendedName>
        <fullName evidence="8">Golgi apparatus membrane protein TVP15</fullName>
    </recommendedName>
</protein>
<dbReference type="Pfam" id="PF08507">
    <property type="entry name" value="COPI_assoc"/>
    <property type="match status" value="1"/>
</dbReference>
<gene>
    <name evidence="6" type="ORF">TRSC58_01627</name>
</gene>
<dbReference type="InterPro" id="IPR013714">
    <property type="entry name" value="Golgi_TVP15"/>
</dbReference>
<comment type="caution">
    <text evidence="6">The sequence shown here is derived from an EMBL/GenBank/DDBJ whole genome shotgun (WGS) entry which is preliminary data.</text>
</comment>
<evidence type="ECO:0000256" key="3">
    <source>
        <dbReference type="ARBA" id="ARBA00022989"/>
    </source>
</evidence>
<dbReference type="OrthoDB" id="423534at2759"/>